<reference evidence="2 3" key="1">
    <citation type="submission" date="2016-01" db="EMBL/GenBank/DDBJ databases">
        <title>Complete genome and mega plasmid sequence of Sphingomonas panacis DCY99 elicits systemic resistance in rice to Xanthomonas oryzae.</title>
        <authorList>
            <person name="Kim Y.J."/>
            <person name="Yang D.C."/>
            <person name="Sing P."/>
        </authorList>
    </citation>
    <scope>NUCLEOTIDE SEQUENCE [LARGE SCALE GENOMIC DNA]</scope>
    <source>
        <strain evidence="2 3">DCY99</strain>
    </source>
</reference>
<feature type="domain" description="DUF5983" evidence="1">
    <location>
        <begin position="143"/>
        <end position="232"/>
    </location>
</feature>
<sequence length="232" mass="25868">MSANARREFAQLLAGARSALECPDGPDHETRLRLISHLERAESLLDMHVVPWEIAVHIGQIDHRHGAELFAALDRDVLMAQVGAYRRLWWSEIEDKRDPAALDNDMVASIYFSQNQSECLATEIISIPGPESNVAAPVQGGRYLSISTHHVLPSTGDLLDAWAQLPPDQRPLRIADTGYGWFVRTDAGVQVPTAQVPSDLVAALSFARAHGFRYLLLDRDADELDELDHFDW</sequence>
<protein>
    <recommendedName>
        <fullName evidence="1">DUF5983 domain-containing protein</fullName>
    </recommendedName>
</protein>
<dbReference type="STRING" id="1560345.AWL63_18215"/>
<name>A0A1B3ZDT5_9SPHN</name>
<dbReference type="Proteomes" id="UP000094256">
    <property type="component" value="Chromosome"/>
</dbReference>
<keyword evidence="3" id="KW-1185">Reference proteome</keyword>
<evidence type="ECO:0000259" key="1">
    <source>
        <dbReference type="Pfam" id="PF19419"/>
    </source>
</evidence>
<dbReference type="OrthoDB" id="7274689at2"/>
<dbReference type="EMBL" id="CP014168">
    <property type="protein sequence ID" value="AOH85582.1"/>
    <property type="molecule type" value="Genomic_DNA"/>
</dbReference>
<evidence type="ECO:0000313" key="3">
    <source>
        <dbReference type="Proteomes" id="UP000094256"/>
    </source>
</evidence>
<gene>
    <name evidence="2" type="ORF">AWL63_18215</name>
</gene>
<dbReference type="InterPro" id="IPR046025">
    <property type="entry name" value="DUF5983"/>
</dbReference>
<organism evidence="2 3">
    <name type="scientific">Sphingomonas panacis</name>
    <dbReference type="NCBI Taxonomy" id="1560345"/>
    <lineage>
        <taxon>Bacteria</taxon>
        <taxon>Pseudomonadati</taxon>
        <taxon>Pseudomonadota</taxon>
        <taxon>Alphaproteobacteria</taxon>
        <taxon>Sphingomonadales</taxon>
        <taxon>Sphingomonadaceae</taxon>
        <taxon>Sphingomonas</taxon>
    </lineage>
</organism>
<dbReference type="RefSeq" id="WP_069206118.1">
    <property type="nucleotide sequence ID" value="NZ_CP014168.1"/>
</dbReference>
<dbReference type="KEGG" id="span:AWL63_18215"/>
<dbReference type="Pfam" id="PF19419">
    <property type="entry name" value="DUF5983"/>
    <property type="match status" value="1"/>
</dbReference>
<proteinExistence type="predicted"/>
<dbReference type="AlphaFoldDB" id="A0A1B3ZDT5"/>
<evidence type="ECO:0000313" key="2">
    <source>
        <dbReference type="EMBL" id="AOH85582.1"/>
    </source>
</evidence>
<accession>A0A1B3ZDT5</accession>